<dbReference type="GO" id="GO:0005737">
    <property type="term" value="C:cytoplasm"/>
    <property type="evidence" value="ECO:0007669"/>
    <property type="project" value="UniProtKB-SubCell"/>
</dbReference>
<dbReference type="GO" id="GO:0005634">
    <property type="term" value="C:nucleus"/>
    <property type="evidence" value="ECO:0007669"/>
    <property type="project" value="UniProtKB-SubCell"/>
</dbReference>
<protein>
    <recommendedName>
        <fullName evidence="13">Signal transducer and activator of transcription</fullName>
    </recommendedName>
</protein>
<comment type="subcellular location">
    <subcellularLocation>
        <location evidence="2 13">Cytoplasm</location>
    </subcellularLocation>
    <subcellularLocation>
        <location evidence="1 13">Nucleus</location>
    </subcellularLocation>
</comment>
<dbReference type="InterPro" id="IPR000980">
    <property type="entry name" value="SH2"/>
</dbReference>
<evidence type="ECO:0000256" key="13">
    <source>
        <dbReference type="RuleBase" id="RU046415"/>
    </source>
</evidence>
<comment type="similarity">
    <text evidence="3 13">Belongs to the transcription factor STAT family.</text>
</comment>
<dbReference type="Pfam" id="PF00017">
    <property type="entry name" value="SH2"/>
    <property type="match status" value="1"/>
</dbReference>
<dbReference type="Pfam" id="PF02864">
    <property type="entry name" value="STAT_bind"/>
    <property type="match status" value="1"/>
</dbReference>
<evidence type="ECO:0000256" key="9">
    <source>
        <dbReference type="ARBA" id="ARBA00023159"/>
    </source>
</evidence>
<keyword evidence="5 13" id="KW-0597">Phosphoprotein</keyword>
<evidence type="ECO:0000256" key="4">
    <source>
        <dbReference type="ARBA" id="ARBA00022490"/>
    </source>
</evidence>
<evidence type="ECO:0000256" key="11">
    <source>
        <dbReference type="ARBA" id="ARBA00023242"/>
    </source>
</evidence>
<dbReference type="OrthoDB" id="19300at2759"/>
<evidence type="ECO:0000256" key="3">
    <source>
        <dbReference type="ARBA" id="ARBA00005586"/>
    </source>
</evidence>
<sequence>MDLYSGEFEILNHRTQETQEDLRSLELEQEQFSLQYHEFINCQNRLQVIQQQNPSPVDAIQRLTQQNKLQQERITSTVNKLVQNRTTLISKFKETIILLQQVQTSVLDRDLIGWKKKQQLAGSDNFDNNLDQIQEWCEILADIIWRNRQQLKSLAYLREKAPFHNDGHAEMQSLVELITSLLSSLVTGTFIIEKQPPQVLKTNTRFQAVVRLLVGAKLNVNMTPPQVKVSIINEAQALQLLRSDLNDGASGVGRPKETSGDIINNTGTMEYSQPTRQLSVNFRNMQLKKIKRAEKRGSESVMDEKFSLLFQTQFNVGSGELEFFVWTLSLPAVVIVHVNQEPHAWATVSWDNAFSETGRNPFVVPDRVVWPRVAEMLNTRFTAGCSQSLTDENLHFLAGKAFRNPSLHDYSQQELSWSQFCKEPLPDRPFTFWEWFYGIMKLTREHLRNLWNEGFIIGFVAKKQAESYLRSKPIGTFLLRFSDSELGGISLAAHREGGIEHLAPFSSKDFAIRSLADRISDLDYLTHLYPSIDKHAAFGRYYTPRGPQTRPDGYVRPEIRTYVPDAMSSAAQSPASIYDHHSGPGSVGSMSQHSHDPGNAYMGAGEEQIDWDQFADIEVNEEDIMNFIPFDLPAFSK</sequence>
<dbReference type="Pfam" id="PF21354">
    <property type="entry name" value="STAT_linker"/>
    <property type="match status" value="1"/>
</dbReference>
<dbReference type="GO" id="GO:0001228">
    <property type="term" value="F:DNA-binding transcription activator activity, RNA polymerase II-specific"/>
    <property type="evidence" value="ECO:0007669"/>
    <property type="project" value="UniProtKB-ARBA"/>
</dbReference>
<dbReference type="GO" id="GO:0000977">
    <property type="term" value="F:RNA polymerase II transcription regulatory region sequence-specific DNA binding"/>
    <property type="evidence" value="ECO:0007669"/>
    <property type="project" value="UniProtKB-ARBA"/>
</dbReference>
<dbReference type="PROSITE" id="PS50001">
    <property type="entry name" value="SH2"/>
    <property type="match status" value="1"/>
</dbReference>
<keyword evidence="8 13" id="KW-0238">DNA-binding</keyword>
<dbReference type="Pfam" id="PF01017">
    <property type="entry name" value="STAT_alpha"/>
    <property type="match status" value="1"/>
</dbReference>
<dbReference type="InterPro" id="IPR048988">
    <property type="entry name" value="STAT_linker"/>
</dbReference>
<evidence type="ECO:0000256" key="8">
    <source>
        <dbReference type="ARBA" id="ARBA00023125"/>
    </source>
</evidence>
<evidence type="ECO:0000256" key="7">
    <source>
        <dbReference type="ARBA" id="ARBA00023015"/>
    </source>
</evidence>
<dbReference type="InterPro" id="IPR046994">
    <property type="entry name" value="STAT5_CC"/>
</dbReference>
<keyword evidence="9 13" id="KW-0010">Activator</keyword>
<dbReference type="InterPro" id="IPR013800">
    <property type="entry name" value="STAT_TF_alpha"/>
</dbReference>
<dbReference type="FunFam" id="2.60.40.630:FF:000003">
    <property type="entry name" value="Signal transducer and transcription activator 6"/>
    <property type="match status" value="1"/>
</dbReference>
<dbReference type="InterPro" id="IPR001217">
    <property type="entry name" value="STAT"/>
</dbReference>
<proteinExistence type="inferred from homology"/>
<dbReference type="InterPro" id="IPR013801">
    <property type="entry name" value="STAT_TF_DNA-bd"/>
</dbReference>
<evidence type="ECO:0000256" key="10">
    <source>
        <dbReference type="ARBA" id="ARBA00023163"/>
    </source>
</evidence>
<keyword evidence="7 13" id="KW-0805">Transcription regulation</keyword>
<keyword evidence="4 13" id="KW-0963">Cytoplasm</keyword>
<dbReference type="Gene3D" id="3.30.505.10">
    <property type="entry name" value="SH2 domain"/>
    <property type="match status" value="1"/>
</dbReference>
<accession>A0A7R8ZI85</accession>
<evidence type="ECO:0000256" key="2">
    <source>
        <dbReference type="ARBA" id="ARBA00004496"/>
    </source>
</evidence>
<dbReference type="InterPro" id="IPR012345">
    <property type="entry name" value="STAT_TF_DNA-bd_N"/>
</dbReference>
<dbReference type="Gene3D" id="1.20.1050.20">
    <property type="entry name" value="STAT transcription factor, all-alpha domain"/>
    <property type="match status" value="1"/>
</dbReference>
<dbReference type="Gene3D" id="1.10.238.10">
    <property type="entry name" value="EF-hand"/>
    <property type="match status" value="1"/>
</dbReference>
<evidence type="ECO:0000256" key="6">
    <source>
        <dbReference type="ARBA" id="ARBA00022999"/>
    </source>
</evidence>
<dbReference type="InterPro" id="IPR036860">
    <property type="entry name" value="SH2_dom_sf"/>
</dbReference>
<evidence type="ECO:0000313" key="14">
    <source>
        <dbReference type="EMBL" id="CAD7224755.1"/>
    </source>
</evidence>
<dbReference type="CDD" id="cd09919">
    <property type="entry name" value="SH2_STAT_family"/>
    <property type="match status" value="1"/>
</dbReference>
<dbReference type="SUPFAM" id="SSF47655">
    <property type="entry name" value="STAT"/>
    <property type="match status" value="1"/>
</dbReference>
<evidence type="ECO:0000256" key="1">
    <source>
        <dbReference type="ARBA" id="ARBA00004123"/>
    </source>
</evidence>
<evidence type="ECO:0000256" key="5">
    <source>
        <dbReference type="ARBA" id="ARBA00022553"/>
    </source>
</evidence>
<gene>
    <name evidence="14" type="ORF">CTOB1V02_LOCUS2708</name>
</gene>
<dbReference type="InterPro" id="IPR015988">
    <property type="entry name" value="STAT_TF_CC"/>
</dbReference>
<keyword evidence="11 13" id="KW-0539">Nucleus</keyword>
<dbReference type="GO" id="GO:0007166">
    <property type="term" value="P:cell surface receptor signaling pathway"/>
    <property type="evidence" value="ECO:0007669"/>
    <property type="project" value="UniProtKB-ARBA"/>
</dbReference>
<dbReference type="FunFam" id="1.10.238.10:FF:000029">
    <property type="entry name" value="Signal transducer and transcription activator 6"/>
    <property type="match status" value="1"/>
</dbReference>
<dbReference type="CDD" id="cd16855">
    <property type="entry name" value="STAT5_CCD"/>
    <property type="match status" value="1"/>
</dbReference>
<reference evidence="14" key="1">
    <citation type="submission" date="2020-11" db="EMBL/GenBank/DDBJ databases">
        <authorList>
            <person name="Tran Van P."/>
        </authorList>
    </citation>
    <scope>NUCLEOTIDE SEQUENCE</scope>
</reference>
<dbReference type="SUPFAM" id="SSF49417">
    <property type="entry name" value="p53-like transcription factors"/>
    <property type="match status" value="1"/>
</dbReference>
<dbReference type="SUPFAM" id="SSF55550">
    <property type="entry name" value="SH2 domain"/>
    <property type="match status" value="1"/>
</dbReference>
<keyword evidence="10 13" id="KW-0804">Transcription</keyword>
<comment type="subunit">
    <text evidence="12">Forms a homodimer or a heterodimer with a related family member.</text>
</comment>
<organism evidence="14">
    <name type="scientific">Cyprideis torosa</name>
    <dbReference type="NCBI Taxonomy" id="163714"/>
    <lineage>
        <taxon>Eukaryota</taxon>
        <taxon>Metazoa</taxon>
        <taxon>Ecdysozoa</taxon>
        <taxon>Arthropoda</taxon>
        <taxon>Crustacea</taxon>
        <taxon>Oligostraca</taxon>
        <taxon>Ostracoda</taxon>
        <taxon>Podocopa</taxon>
        <taxon>Podocopida</taxon>
        <taxon>Cytherocopina</taxon>
        <taxon>Cytheroidea</taxon>
        <taxon>Cytherideidae</taxon>
        <taxon>Cyprideis</taxon>
    </lineage>
</organism>
<dbReference type="AlphaFoldDB" id="A0A7R8ZI85"/>
<keyword evidence="6 13" id="KW-0727">SH2 domain</keyword>
<dbReference type="PANTHER" id="PTHR11801">
    <property type="entry name" value="SIGNAL TRANSDUCER AND ACTIVATOR OF TRANSCRIPTION"/>
    <property type="match status" value="1"/>
</dbReference>
<evidence type="ECO:0000256" key="12">
    <source>
        <dbReference type="ARBA" id="ARBA00064301"/>
    </source>
</evidence>
<name>A0A7R8ZI85_9CRUS</name>
<dbReference type="InterPro" id="IPR008967">
    <property type="entry name" value="p53-like_TF_DNA-bd_sf"/>
</dbReference>
<dbReference type="Gene3D" id="2.60.40.630">
    <property type="entry name" value="STAT transcription factor, DNA-binding domain"/>
    <property type="match status" value="1"/>
</dbReference>
<dbReference type="EMBL" id="OB660434">
    <property type="protein sequence ID" value="CAD7224755.1"/>
    <property type="molecule type" value="Genomic_DNA"/>
</dbReference>